<evidence type="ECO:0000256" key="7">
    <source>
        <dbReference type="ARBA" id="ARBA00022845"/>
    </source>
</evidence>
<dbReference type="PANTHER" id="PTHR13227:SF0">
    <property type="entry name" value="EUKARYOTIC TRANSLATION INITIATION FACTOR 2A"/>
    <property type="match status" value="1"/>
</dbReference>
<comment type="function">
    <text evidence="1 9">Functions in the early steps of protein synthesis of a small number of specific mRNAs. Acts by directing the binding of methionyl-tRNAi to 40S ribosomal subunits. In contrast to the eIF-2 complex, it binds methionyl-tRNAi to 40S subunits in a codon-dependent manner, whereas the eIF-2 complex binds methionyl-tRNAi to 40S subunits in a GTP-dependent manner.</text>
</comment>
<evidence type="ECO:0000256" key="9">
    <source>
        <dbReference type="PIRNR" id="PIRNR017222"/>
    </source>
</evidence>
<evidence type="ECO:0000313" key="12">
    <source>
        <dbReference type="Proteomes" id="UP000829291"/>
    </source>
</evidence>
<dbReference type="InterPro" id="IPR011387">
    <property type="entry name" value="TIF2A"/>
</dbReference>
<evidence type="ECO:0000259" key="11">
    <source>
        <dbReference type="Pfam" id="PF08662"/>
    </source>
</evidence>
<evidence type="ECO:0000256" key="2">
    <source>
        <dbReference type="ARBA" id="ARBA00009573"/>
    </source>
</evidence>
<evidence type="ECO:0000256" key="10">
    <source>
        <dbReference type="SAM" id="MobiDB-lite"/>
    </source>
</evidence>
<keyword evidence="12" id="KW-1185">Reference proteome</keyword>
<evidence type="ECO:0000313" key="13">
    <source>
        <dbReference type="RefSeq" id="XP_046588004.1"/>
    </source>
</evidence>
<keyword evidence="6" id="KW-0677">Repeat</keyword>
<evidence type="ECO:0000256" key="8">
    <source>
        <dbReference type="ARBA" id="ARBA00022917"/>
    </source>
</evidence>
<dbReference type="Pfam" id="PF08662">
    <property type="entry name" value="eIF2A"/>
    <property type="match status" value="1"/>
</dbReference>
<dbReference type="Proteomes" id="UP000829291">
    <property type="component" value="Chromosome 2"/>
</dbReference>
<dbReference type="SUPFAM" id="SSF82171">
    <property type="entry name" value="DPP6 N-terminal domain-like"/>
    <property type="match status" value="1"/>
</dbReference>
<comment type="similarity">
    <text evidence="2 9">Belongs to the WD repeat EIF2A family.</text>
</comment>
<evidence type="ECO:0000256" key="6">
    <source>
        <dbReference type="ARBA" id="ARBA00022737"/>
    </source>
</evidence>
<dbReference type="InterPro" id="IPR013979">
    <property type="entry name" value="TIF_beta_prop-like"/>
</dbReference>
<dbReference type="InterPro" id="IPR015943">
    <property type="entry name" value="WD40/YVTN_repeat-like_dom_sf"/>
</dbReference>
<protein>
    <recommendedName>
        <fullName evidence="3 9">Eukaryotic translation initiation factor 2A</fullName>
        <shortName evidence="9">eIF-2A</shortName>
    </recommendedName>
</protein>
<dbReference type="PANTHER" id="PTHR13227">
    <property type="entry name" value="EUKARYOTIC TRANSLATION INITIATION FACTOR 2A"/>
    <property type="match status" value="1"/>
</dbReference>
<reference evidence="13" key="1">
    <citation type="submission" date="2025-08" db="UniProtKB">
        <authorList>
            <consortium name="RefSeq"/>
        </authorList>
    </citation>
    <scope>IDENTIFICATION</scope>
    <source>
        <tissue evidence="13">Thorax and Abdomen</tissue>
    </source>
</reference>
<keyword evidence="7 9" id="KW-0810">Translation regulation</keyword>
<evidence type="ECO:0000256" key="4">
    <source>
        <dbReference type="ARBA" id="ARBA00022540"/>
    </source>
</evidence>
<evidence type="ECO:0000256" key="3">
    <source>
        <dbReference type="ARBA" id="ARBA00013819"/>
    </source>
</evidence>
<feature type="domain" description="Translation initiation factor beta propellor-like" evidence="11">
    <location>
        <begin position="215"/>
        <end position="410"/>
    </location>
</feature>
<dbReference type="Gene3D" id="2.130.10.10">
    <property type="entry name" value="YVTN repeat-like/Quinoprotein amine dehydrogenase"/>
    <property type="match status" value="2"/>
</dbReference>
<keyword evidence="5" id="KW-0853">WD repeat</keyword>
<dbReference type="GeneID" id="107222242"/>
<feature type="region of interest" description="Disordered" evidence="10">
    <location>
        <begin position="461"/>
        <end position="486"/>
    </location>
</feature>
<evidence type="ECO:0000256" key="5">
    <source>
        <dbReference type="ARBA" id="ARBA00022574"/>
    </source>
</evidence>
<sequence>MATTVPCIAVRGSTGTSLGQGPPTYEPVSGFPRDASRSCKLMAFSPEGRYYVWTNGVSLKIAATENWQIVAEIKRPKISAIDFSPKGTYLATWEPFIISQANPQGCPNLCIWKSENGELVKDFIHKKQMDWELQWSSDERICGMLVNSTVNFYEDADFSKVVNRINMAKVAKFSVATGNPPYHILCNMPGSSGQPSFGRLFQYPKFEASQSLANKSFFQSDRVDIYWNKRGTSALLMTSTEVDKTGASYYGKQTLHYLDTKGQTAMVMLGKEGPIHSVEWSPKHVEFCVIYGFMPAKTTLFNLKCEPVFEFGTKHRNSIYYNPQGNILILAGFGNLNGGVELWDVGSRKLIAKIEAPDTTLLRWSPDGEHFVTATTAPRLRMGNGFKIWHYTGTLLYERPWNKQEELWEVLWQTYPRNTFMEKPISYRAVEGITSSQPQASKQAYRPPSARGQIINFKLHDDIDEPGPRYSSESNPSKAALKLKKKREAKKAKKELEAAAGVEAVATTTLTAPITGITTTCQQTRPSNSSFNGPSCNNVVDSDSCLTDDPEKNKKIKKVKSKLDQITKLKEQLEAGKHLEINQLDKIKKETELLKELEQLVL</sequence>
<dbReference type="GO" id="GO:0003743">
    <property type="term" value="F:translation initiation factor activity"/>
    <property type="evidence" value="ECO:0007669"/>
    <property type="project" value="UniProtKB-KW"/>
</dbReference>
<keyword evidence="8 9" id="KW-0648">Protein biosynthesis</keyword>
<organism evidence="12 13">
    <name type="scientific">Neodiprion lecontei</name>
    <name type="common">Redheaded pine sawfly</name>
    <dbReference type="NCBI Taxonomy" id="441921"/>
    <lineage>
        <taxon>Eukaryota</taxon>
        <taxon>Metazoa</taxon>
        <taxon>Ecdysozoa</taxon>
        <taxon>Arthropoda</taxon>
        <taxon>Hexapoda</taxon>
        <taxon>Insecta</taxon>
        <taxon>Pterygota</taxon>
        <taxon>Neoptera</taxon>
        <taxon>Endopterygota</taxon>
        <taxon>Hymenoptera</taxon>
        <taxon>Tenthredinoidea</taxon>
        <taxon>Diprionidae</taxon>
        <taxon>Diprioninae</taxon>
        <taxon>Neodiprion</taxon>
    </lineage>
</organism>
<evidence type="ECO:0000256" key="1">
    <source>
        <dbReference type="ARBA" id="ARBA00003993"/>
    </source>
</evidence>
<proteinExistence type="inferred from homology"/>
<name>A0ABM3FIZ4_NEOLC</name>
<accession>A0ABM3FIZ4</accession>
<keyword evidence="4 9" id="KW-0396">Initiation factor</keyword>
<gene>
    <name evidence="13" type="primary">LOC107222242</name>
</gene>
<dbReference type="PIRSF" id="PIRSF017222">
    <property type="entry name" value="eIF2A"/>
    <property type="match status" value="1"/>
</dbReference>
<dbReference type="RefSeq" id="XP_046588004.1">
    <property type="nucleotide sequence ID" value="XM_046732048.1"/>
</dbReference>